<reference evidence="2 3" key="1">
    <citation type="submission" date="2016-06" db="EMBL/GenBank/DDBJ databases">
        <title>Evolution of pathogenesis and genome organization in the Tremellales.</title>
        <authorList>
            <person name="Cuomo C."/>
            <person name="Litvintseva A."/>
            <person name="Heitman J."/>
            <person name="Chen Y."/>
            <person name="Sun S."/>
            <person name="Springer D."/>
            <person name="Dromer F."/>
            <person name="Young S."/>
            <person name="Zeng Q."/>
            <person name="Chapman S."/>
            <person name="Gujja S."/>
            <person name="Saif S."/>
            <person name="Birren B."/>
        </authorList>
    </citation>
    <scope>NUCLEOTIDE SEQUENCE [LARGE SCALE GENOMIC DNA]</scope>
    <source>
        <strain evidence="2 3">ATCC 28783</strain>
    </source>
</reference>
<feature type="compositionally biased region" description="Low complexity" evidence="1">
    <location>
        <begin position="328"/>
        <end position="343"/>
    </location>
</feature>
<gene>
    <name evidence="2" type="ORF">M231_05442</name>
</gene>
<dbReference type="Gene3D" id="1.10.472.10">
    <property type="entry name" value="Cyclin-like"/>
    <property type="match status" value="1"/>
</dbReference>
<feature type="compositionally biased region" description="Low complexity" evidence="1">
    <location>
        <begin position="372"/>
        <end position="388"/>
    </location>
</feature>
<sequence>MTSSQPVPLAPHDAVPSASSLPSNAAPSSSSTSGTTKTSIGSGENGEGNLPVLPWAFIDCPIDILVILISHMLNLLIAHNDQVLLTPDSLTRFHSRAPPTISVVDYLRRIVKYTNMEPIPLLSLLAYIDTTCLNLPSFTLSSLTVHRFLIAGICVGSKAQCDVFCTNSHYARVGGIKMQELNGLEREFLRVTKWNLCCTPDLLQRYYSSLIRSHGGHVQAPPPAVSPFYAFPRSASKPSSPAGSTSSTSLEPEREEQHDIEIDHDMAEGNDGPSFGDIPQSSSSSISTSNSQTSPHIVSSTRARSKRSRHSDKAAKMDIDSPRADHISPASEASSSSVPSSRSSLRRVRSPRGRTVSLRTNDPQPAAPQLDTSTASASTKTSASSTSARPHSPAQRNLASTTTTMEGNSSSKGDHEHGRLLNKLVGGLFRRRSMADHLHIPNPSQHRSFEHGSHGVSSNSSDSFTTTHSHVSAHATNVTASETGQDRARRNAPPSPITAVAVGRTSMPPPPSTAGRVTPKTRTRDDRSVESLPERRMGFGPVGQDGRGHVSVGQHGEEFE</sequence>
<dbReference type="GO" id="GO:0000307">
    <property type="term" value="C:cyclin-dependent protein kinase holoenzyme complex"/>
    <property type="evidence" value="ECO:0007669"/>
    <property type="project" value="TreeGrafter"/>
</dbReference>
<feature type="region of interest" description="Disordered" evidence="1">
    <location>
        <begin position="229"/>
        <end position="418"/>
    </location>
</feature>
<dbReference type="GO" id="GO:0005634">
    <property type="term" value="C:nucleus"/>
    <property type="evidence" value="ECO:0007669"/>
    <property type="project" value="TreeGrafter"/>
</dbReference>
<comment type="caution">
    <text evidence="2">The sequence shown here is derived from an EMBL/GenBank/DDBJ whole genome shotgun (WGS) entry which is preliminary data.</text>
</comment>
<organism evidence="2 3">
    <name type="scientific">Tremella mesenterica</name>
    <name type="common">Jelly fungus</name>
    <dbReference type="NCBI Taxonomy" id="5217"/>
    <lineage>
        <taxon>Eukaryota</taxon>
        <taxon>Fungi</taxon>
        <taxon>Dikarya</taxon>
        <taxon>Basidiomycota</taxon>
        <taxon>Agaricomycotina</taxon>
        <taxon>Tremellomycetes</taxon>
        <taxon>Tremellales</taxon>
        <taxon>Tremellaceae</taxon>
        <taxon>Tremella</taxon>
    </lineage>
</organism>
<feature type="compositionally biased region" description="Basic and acidic residues" evidence="1">
    <location>
        <begin position="251"/>
        <end position="267"/>
    </location>
</feature>
<dbReference type="PANTHER" id="PTHR15615">
    <property type="match status" value="1"/>
</dbReference>
<protein>
    <submittedName>
        <fullName evidence="2">Alternative cyclin Pho80</fullName>
    </submittedName>
</protein>
<accession>A0A4Q1BI52</accession>
<evidence type="ECO:0000313" key="2">
    <source>
        <dbReference type="EMBL" id="RXK37300.1"/>
    </source>
</evidence>
<dbReference type="CDD" id="cd20558">
    <property type="entry name" value="CYCLIN_ScPCL7-like"/>
    <property type="match status" value="1"/>
</dbReference>
<dbReference type="EMBL" id="SDIL01000072">
    <property type="protein sequence ID" value="RXK37300.1"/>
    <property type="molecule type" value="Genomic_DNA"/>
</dbReference>
<feature type="compositionally biased region" description="Low complexity" evidence="1">
    <location>
        <begin position="454"/>
        <end position="476"/>
    </location>
</feature>
<dbReference type="STRING" id="5217.A0A4Q1BI52"/>
<feature type="compositionally biased region" description="Low complexity" evidence="1">
    <location>
        <begin position="16"/>
        <end position="42"/>
    </location>
</feature>
<feature type="compositionally biased region" description="Polar residues" evidence="1">
    <location>
        <begin position="394"/>
        <end position="411"/>
    </location>
</feature>
<dbReference type="Proteomes" id="UP000289152">
    <property type="component" value="Unassembled WGS sequence"/>
</dbReference>
<dbReference type="PANTHER" id="PTHR15615:SF117">
    <property type="entry name" value="PHO85 CYCLIN PHO80"/>
    <property type="match status" value="1"/>
</dbReference>
<name>A0A4Q1BI52_TREME</name>
<evidence type="ECO:0000256" key="1">
    <source>
        <dbReference type="SAM" id="MobiDB-lite"/>
    </source>
</evidence>
<feature type="compositionally biased region" description="Basic and acidic residues" evidence="1">
    <location>
        <begin position="311"/>
        <end position="326"/>
    </location>
</feature>
<dbReference type="InParanoid" id="A0A4Q1BI52"/>
<feature type="compositionally biased region" description="Basic and acidic residues" evidence="1">
    <location>
        <begin position="522"/>
        <end position="537"/>
    </location>
</feature>
<feature type="region of interest" description="Disordered" evidence="1">
    <location>
        <begin position="1"/>
        <end position="43"/>
    </location>
</feature>
<dbReference type="GO" id="GO:0016538">
    <property type="term" value="F:cyclin-dependent protein serine/threonine kinase regulator activity"/>
    <property type="evidence" value="ECO:0007669"/>
    <property type="project" value="TreeGrafter"/>
</dbReference>
<feature type="compositionally biased region" description="Low complexity" evidence="1">
    <location>
        <begin position="278"/>
        <end position="295"/>
    </location>
</feature>
<dbReference type="Pfam" id="PF08613">
    <property type="entry name" value="Cyclin"/>
    <property type="match status" value="1"/>
</dbReference>
<feature type="region of interest" description="Disordered" evidence="1">
    <location>
        <begin position="439"/>
        <end position="560"/>
    </location>
</feature>
<dbReference type="GO" id="GO:0019901">
    <property type="term" value="F:protein kinase binding"/>
    <property type="evidence" value="ECO:0007669"/>
    <property type="project" value="InterPro"/>
</dbReference>
<dbReference type="InterPro" id="IPR013922">
    <property type="entry name" value="Cyclin_PHO80-like"/>
</dbReference>
<dbReference type="AlphaFoldDB" id="A0A4Q1BI52"/>
<dbReference type="VEuPathDB" id="FungiDB:TREMEDRAFT_74329"/>
<feature type="compositionally biased region" description="Low complexity" evidence="1">
    <location>
        <begin position="234"/>
        <end position="249"/>
    </location>
</feature>
<proteinExistence type="predicted"/>
<evidence type="ECO:0000313" key="3">
    <source>
        <dbReference type="Proteomes" id="UP000289152"/>
    </source>
</evidence>
<keyword evidence="3" id="KW-1185">Reference proteome</keyword>
<dbReference type="OrthoDB" id="337735at2759"/>